<dbReference type="OrthoDB" id="3592703at2759"/>
<dbReference type="InterPro" id="IPR051687">
    <property type="entry name" value="Peroxisomal_Beta-Oxidation"/>
</dbReference>
<dbReference type="EMBL" id="MCOG01000089">
    <property type="protein sequence ID" value="ORY54018.1"/>
    <property type="molecule type" value="Genomic_DNA"/>
</dbReference>
<protein>
    <submittedName>
        <fullName evidence="3">NAD(P)-binding protein</fullName>
    </submittedName>
</protein>
<dbReference type="PANTHER" id="PTHR45024">
    <property type="entry name" value="DEHYDROGENASES, SHORT CHAIN"/>
    <property type="match status" value="1"/>
</dbReference>
<proteinExistence type="inferred from homology"/>
<dbReference type="Gene3D" id="3.40.50.720">
    <property type="entry name" value="NAD(P)-binding Rossmann-like Domain"/>
    <property type="match status" value="1"/>
</dbReference>
<comment type="caution">
    <text evidence="3">The sequence shown here is derived from an EMBL/GenBank/DDBJ whole genome shotgun (WGS) entry which is preliminary data.</text>
</comment>
<dbReference type="Pfam" id="PF00106">
    <property type="entry name" value="adh_short"/>
    <property type="match status" value="1"/>
</dbReference>
<accession>A0A1Y2D402</accession>
<dbReference type="PANTHER" id="PTHR45024:SF2">
    <property type="entry name" value="SCP2 DOMAIN-CONTAINING PROTEIN"/>
    <property type="match status" value="1"/>
</dbReference>
<dbReference type="SUPFAM" id="SSF51735">
    <property type="entry name" value="NAD(P)-binding Rossmann-fold domains"/>
    <property type="match status" value="1"/>
</dbReference>
<evidence type="ECO:0000313" key="4">
    <source>
        <dbReference type="Proteomes" id="UP000193920"/>
    </source>
</evidence>
<dbReference type="AlphaFoldDB" id="A0A1Y2D402"/>
<dbReference type="InterPro" id="IPR036291">
    <property type="entry name" value="NAD(P)-bd_dom_sf"/>
</dbReference>
<evidence type="ECO:0000256" key="2">
    <source>
        <dbReference type="ARBA" id="ARBA00023002"/>
    </source>
</evidence>
<comment type="similarity">
    <text evidence="1">Belongs to the short-chain dehydrogenases/reductases (SDR) family.</text>
</comment>
<reference evidence="3 4" key="1">
    <citation type="submission" date="2016-08" db="EMBL/GenBank/DDBJ databases">
        <title>A Parts List for Fungal Cellulosomes Revealed by Comparative Genomics.</title>
        <authorList>
            <consortium name="DOE Joint Genome Institute"/>
            <person name="Haitjema C.H."/>
            <person name="Gilmore S.P."/>
            <person name="Henske J.K."/>
            <person name="Solomon K.V."/>
            <person name="De Groot R."/>
            <person name="Kuo A."/>
            <person name="Mondo S.J."/>
            <person name="Salamov A.A."/>
            <person name="Labutti K."/>
            <person name="Zhao Z."/>
            <person name="Chiniquy J."/>
            <person name="Barry K."/>
            <person name="Brewer H.M."/>
            <person name="Purvine S.O."/>
            <person name="Wright A.T."/>
            <person name="Boxma B."/>
            <person name="Van Alen T."/>
            <person name="Hackstein J.H."/>
            <person name="Baker S.E."/>
            <person name="Grigoriev I.V."/>
            <person name="O'Malley M.A."/>
        </authorList>
    </citation>
    <scope>NUCLEOTIDE SEQUENCE [LARGE SCALE GENOMIC DNA]</scope>
    <source>
        <strain evidence="3 4">G1</strain>
    </source>
</reference>
<dbReference type="GO" id="GO:0016491">
    <property type="term" value="F:oxidoreductase activity"/>
    <property type="evidence" value="ECO:0007669"/>
    <property type="project" value="UniProtKB-KW"/>
</dbReference>
<evidence type="ECO:0000256" key="1">
    <source>
        <dbReference type="ARBA" id="ARBA00006484"/>
    </source>
</evidence>
<sequence length="102" mass="10975">MIKETLRFDERVVVITGAGGGFGRAHAFLFASRGATLVLNDNAIISNNNGQPKYLVDDVVREITKAGFHAIANYEPIGNGDKIIEAAMNAFGRVDILINNGK</sequence>
<dbReference type="STRING" id="1754190.A0A1Y2D402"/>
<dbReference type="InterPro" id="IPR002347">
    <property type="entry name" value="SDR_fam"/>
</dbReference>
<evidence type="ECO:0000313" key="3">
    <source>
        <dbReference type="EMBL" id="ORY54018.1"/>
    </source>
</evidence>
<dbReference type="PRINTS" id="PR00081">
    <property type="entry name" value="GDHRDH"/>
</dbReference>
<name>A0A1Y2D402_9FUNG</name>
<keyword evidence="4" id="KW-1185">Reference proteome</keyword>
<keyword evidence="2" id="KW-0560">Oxidoreductase</keyword>
<dbReference type="Proteomes" id="UP000193920">
    <property type="component" value="Unassembled WGS sequence"/>
</dbReference>
<organism evidence="3 4">
    <name type="scientific">Neocallimastix californiae</name>
    <dbReference type="NCBI Taxonomy" id="1754190"/>
    <lineage>
        <taxon>Eukaryota</taxon>
        <taxon>Fungi</taxon>
        <taxon>Fungi incertae sedis</taxon>
        <taxon>Chytridiomycota</taxon>
        <taxon>Chytridiomycota incertae sedis</taxon>
        <taxon>Neocallimastigomycetes</taxon>
        <taxon>Neocallimastigales</taxon>
        <taxon>Neocallimastigaceae</taxon>
        <taxon>Neocallimastix</taxon>
    </lineage>
</organism>
<gene>
    <name evidence="3" type="ORF">LY90DRAFT_507895</name>
</gene>